<dbReference type="CDD" id="cd02966">
    <property type="entry name" value="TlpA_like_family"/>
    <property type="match status" value="1"/>
</dbReference>
<dbReference type="InterPro" id="IPR036249">
    <property type="entry name" value="Thioredoxin-like_sf"/>
</dbReference>
<dbReference type="SUPFAM" id="SSF52833">
    <property type="entry name" value="Thioredoxin-like"/>
    <property type="match status" value="1"/>
</dbReference>
<dbReference type="PANTHER" id="PTHR42852">
    <property type="entry name" value="THIOL:DISULFIDE INTERCHANGE PROTEIN DSBE"/>
    <property type="match status" value="1"/>
</dbReference>
<keyword evidence="1" id="KW-0732">Signal</keyword>
<evidence type="ECO:0000259" key="2">
    <source>
        <dbReference type="PROSITE" id="PS51352"/>
    </source>
</evidence>
<dbReference type="Gene3D" id="3.40.30.10">
    <property type="entry name" value="Glutaredoxin"/>
    <property type="match status" value="1"/>
</dbReference>
<dbReference type="InterPro" id="IPR013740">
    <property type="entry name" value="Redoxin"/>
</dbReference>
<dbReference type="InterPro" id="IPR013766">
    <property type="entry name" value="Thioredoxin_domain"/>
</dbReference>
<protein>
    <submittedName>
        <fullName evidence="3">TlpA family protein disulfide reductase</fullName>
    </submittedName>
</protein>
<organism evidence="3 4">
    <name type="scientific">Bacteroides thetaiotaomicron</name>
    <dbReference type="NCBI Taxonomy" id="818"/>
    <lineage>
        <taxon>Bacteria</taxon>
        <taxon>Pseudomonadati</taxon>
        <taxon>Bacteroidota</taxon>
        <taxon>Bacteroidia</taxon>
        <taxon>Bacteroidales</taxon>
        <taxon>Bacteroidaceae</taxon>
        <taxon>Bacteroides</taxon>
    </lineage>
</organism>
<gene>
    <name evidence="3" type="ORF">DW780_19480</name>
</gene>
<evidence type="ECO:0000313" key="3">
    <source>
        <dbReference type="EMBL" id="RHD84378.1"/>
    </source>
</evidence>
<proteinExistence type="predicted"/>
<name>A0A414HH10_BACT4</name>
<feature type="signal peptide" evidence="1">
    <location>
        <begin position="1"/>
        <end position="20"/>
    </location>
</feature>
<dbReference type="Proteomes" id="UP000284785">
    <property type="component" value="Unassembled WGS sequence"/>
</dbReference>
<feature type="chain" id="PRO_5019198697" evidence="1">
    <location>
        <begin position="21"/>
        <end position="404"/>
    </location>
</feature>
<dbReference type="AlphaFoldDB" id="A0A414HH10"/>
<dbReference type="EMBL" id="QSJP01000020">
    <property type="protein sequence ID" value="RHD84378.1"/>
    <property type="molecule type" value="Genomic_DNA"/>
</dbReference>
<evidence type="ECO:0000313" key="4">
    <source>
        <dbReference type="Proteomes" id="UP000284785"/>
    </source>
</evidence>
<feature type="domain" description="Thioredoxin" evidence="2">
    <location>
        <begin position="263"/>
        <end position="404"/>
    </location>
</feature>
<accession>A0A414HH10</accession>
<dbReference type="RefSeq" id="WP_117981639.1">
    <property type="nucleotide sequence ID" value="NZ_CABJDH010000021.1"/>
</dbReference>
<dbReference type="PROSITE" id="PS51352">
    <property type="entry name" value="THIOREDOXIN_2"/>
    <property type="match status" value="1"/>
</dbReference>
<comment type="caution">
    <text evidence="3">The sequence shown here is derived from an EMBL/GenBank/DDBJ whole genome shotgun (WGS) entry which is preliminary data.</text>
</comment>
<dbReference type="PANTHER" id="PTHR42852:SF17">
    <property type="entry name" value="THIOREDOXIN-LIKE PROTEIN HI_1115"/>
    <property type="match status" value="1"/>
</dbReference>
<reference evidence="3 4" key="1">
    <citation type="submission" date="2018-08" db="EMBL/GenBank/DDBJ databases">
        <title>A genome reference for cultivated species of the human gut microbiota.</title>
        <authorList>
            <person name="Zou Y."/>
            <person name="Xue W."/>
            <person name="Luo G."/>
        </authorList>
    </citation>
    <scope>NUCLEOTIDE SEQUENCE [LARGE SCALE GENOMIC DNA]</scope>
    <source>
        <strain evidence="3 4">AM30-26</strain>
    </source>
</reference>
<dbReference type="GO" id="GO:0016491">
    <property type="term" value="F:oxidoreductase activity"/>
    <property type="evidence" value="ECO:0007669"/>
    <property type="project" value="InterPro"/>
</dbReference>
<sequence length="404" mass="46159">MKTKLLLITLLFATMPAVNAQNRERDYLKKVFANLEKIESATYYVANESWQPGDSTALSILHGFIKEYNHPIDSTIGASYVSLDAKDTTKLNFCYDGNVRVEAYHDNKKLVIDDFTFKPLPFRLVRPPFFNFAKNIIKYALTTDDNITIELKDEGNDYYFKLTINEEQQVEFFGKAFHMPLPPFDIGNTTSIYELWINKSDNLPFKERREMSHDISVSTCSNLQINKLNIRDFNINDYFPKDYETVKYSDLHKKSGDSPSTSGLTGKKAPGWILENIDGQSLSLANCKSKVILINFTGIGCGACQAAVPFLKKLKELFSNEEFDLIAIESWSHNASAIRNYAKRKDLNYTILNATNEVIKQYQTGGAAPFFFILDQKRIIRKIIRGYSTENTDKEIINAIKELL</sequence>
<dbReference type="Pfam" id="PF08534">
    <property type="entry name" value="Redoxin"/>
    <property type="match status" value="1"/>
</dbReference>
<evidence type="ECO:0000256" key="1">
    <source>
        <dbReference type="SAM" id="SignalP"/>
    </source>
</evidence>
<dbReference type="InterPro" id="IPR050553">
    <property type="entry name" value="Thioredoxin_ResA/DsbE_sf"/>
</dbReference>